<evidence type="ECO:0000313" key="5">
    <source>
        <dbReference type="EMBL" id="PWN97770.1"/>
    </source>
</evidence>
<gene>
    <name evidence="5" type="ORF">FA09DRAFT_330412</name>
</gene>
<dbReference type="Gene3D" id="3.40.50.1820">
    <property type="entry name" value="alpha/beta hydrolase"/>
    <property type="match status" value="1"/>
</dbReference>
<dbReference type="InterPro" id="IPR050300">
    <property type="entry name" value="GDXG_lipolytic_enzyme"/>
</dbReference>
<evidence type="ECO:0000256" key="2">
    <source>
        <dbReference type="SAM" id="MobiDB-lite"/>
    </source>
</evidence>
<dbReference type="PANTHER" id="PTHR48081:SF26">
    <property type="entry name" value="ALPHA_BETA HYDROLASE FOLD-3 DOMAIN-CONTAINING PROTEIN"/>
    <property type="match status" value="1"/>
</dbReference>
<keyword evidence="3" id="KW-0812">Transmembrane</keyword>
<dbReference type="Proteomes" id="UP000245946">
    <property type="component" value="Unassembled WGS sequence"/>
</dbReference>
<feature type="transmembrane region" description="Helical" evidence="3">
    <location>
        <begin position="55"/>
        <end position="79"/>
    </location>
</feature>
<dbReference type="InterPro" id="IPR013094">
    <property type="entry name" value="AB_hydrolase_3"/>
</dbReference>
<proteinExistence type="predicted"/>
<dbReference type="GO" id="GO:0016787">
    <property type="term" value="F:hydrolase activity"/>
    <property type="evidence" value="ECO:0007669"/>
    <property type="project" value="UniProtKB-KW"/>
</dbReference>
<reference evidence="5 6" key="1">
    <citation type="journal article" date="2018" name="Mol. Biol. Evol.">
        <title>Broad Genomic Sampling Reveals a Smut Pathogenic Ancestry of the Fungal Clade Ustilaginomycotina.</title>
        <authorList>
            <person name="Kijpornyongpan T."/>
            <person name="Mondo S.J."/>
            <person name="Barry K."/>
            <person name="Sandor L."/>
            <person name="Lee J."/>
            <person name="Lipzen A."/>
            <person name="Pangilinan J."/>
            <person name="LaButti K."/>
            <person name="Hainaut M."/>
            <person name="Henrissat B."/>
            <person name="Grigoriev I.V."/>
            <person name="Spatafora J.W."/>
            <person name="Aime M.C."/>
        </authorList>
    </citation>
    <scope>NUCLEOTIDE SEQUENCE [LARGE SCALE GENOMIC DNA]</scope>
    <source>
        <strain evidence="5 6">MCA 4186</strain>
    </source>
</reference>
<feature type="compositionally biased region" description="Low complexity" evidence="2">
    <location>
        <begin position="15"/>
        <end position="29"/>
    </location>
</feature>
<dbReference type="GeneID" id="37270136"/>
<dbReference type="InterPro" id="IPR029058">
    <property type="entry name" value="AB_hydrolase_fold"/>
</dbReference>
<name>A0A316Z7M2_9BASI</name>
<keyword evidence="1 5" id="KW-0378">Hydrolase</keyword>
<feature type="region of interest" description="Disordered" evidence="2">
    <location>
        <begin position="1"/>
        <end position="29"/>
    </location>
</feature>
<dbReference type="RefSeq" id="XP_025598049.1">
    <property type="nucleotide sequence ID" value="XM_025742592.1"/>
</dbReference>
<dbReference type="STRING" id="58919.A0A316Z7M2"/>
<keyword evidence="3" id="KW-1133">Transmembrane helix</keyword>
<sequence length="498" mass="54994">MAPATPQQSTEKAQSAAPAHHAAPVVPHSAPKVDPAVALAVRRAKPPRAKFWRPLLRMVIFHIYFLPLTVGVALPALILKNLLPFMRTHPQWSFLQALSVSVVRWAMHNFIALRLQPIAPREGGWRESPNFLAALLVTLNLSGPGGFAAVRRPQKVVKAAKKQTHGHDRVWMDAPPLEYFRGLLTIHSGSSSAMVRSPTYTGPPLVDPSWAKARTRAFWFMRKAGEAPPELDGSKRDRPVILYFHGGAGVTFAAGDIFMGQTLARNLASTTGIDVFSVDYALAPHGAFPIPVTQALAAWLHLQSMGYAPDQIFLGGDSFGSHLSLALERYLRLEMPALHGEGHSQKPLGMILLSPWVSAVDQHWPSREDNIKYDIITRSFPIWGLDAMRVGPKHKHRNGTLANLENPWISPVNQPKEEYAQHCPAFVANGALECLLDEGKEFVKRSRSAGAAVEYVCVALEPHDFFTMSTSVQASRGVYRKIGTWARKLLDNRPYELA</sequence>
<dbReference type="OrthoDB" id="2152029at2759"/>
<dbReference type="Pfam" id="PF07859">
    <property type="entry name" value="Abhydrolase_3"/>
    <property type="match status" value="1"/>
</dbReference>
<feature type="domain" description="Alpha/beta hydrolase fold-3" evidence="4">
    <location>
        <begin position="241"/>
        <end position="466"/>
    </location>
</feature>
<feature type="compositionally biased region" description="Polar residues" evidence="2">
    <location>
        <begin position="1"/>
        <end position="13"/>
    </location>
</feature>
<keyword evidence="3" id="KW-0472">Membrane</keyword>
<dbReference type="AlphaFoldDB" id="A0A316Z7M2"/>
<dbReference type="SUPFAM" id="SSF53474">
    <property type="entry name" value="alpha/beta-Hydrolases"/>
    <property type="match status" value="1"/>
</dbReference>
<evidence type="ECO:0000259" key="4">
    <source>
        <dbReference type="Pfam" id="PF07859"/>
    </source>
</evidence>
<evidence type="ECO:0000256" key="3">
    <source>
        <dbReference type="SAM" id="Phobius"/>
    </source>
</evidence>
<protein>
    <submittedName>
        <fullName evidence="5">Alpha/beta-hydrolase</fullName>
    </submittedName>
</protein>
<dbReference type="PANTHER" id="PTHR48081">
    <property type="entry name" value="AB HYDROLASE SUPERFAMILY PROTEIN C4A8.06C"/>
    <property type="match status" value="1"/>
</dbReference>
<keyword evidence="6" id="KW-1185">Reference proteome</keyword>
<accession>A0A316Z7M2</accession>
<evidence type="ECO:0000313" key="6">
    <source>
        <dbReference type="Proteomes" id="UP000245946"/>
    </source>
</evidence>
<dbReference type="EMBL" id="KZ819294">
    <property type="protein sequence ID" value="PWN97770.1"/>
    <property type="molecule type" value="Genomic_DNA"/>
</dbReference>
<evidence type="ECO:0000256" key="1">
    <source>
        <dbReference type="ARBA" id="ARBA00022801"/>
    </source>
</evidence>
<organism evidence="5 6">
    <name type="scientific">Tilletiopsis washingtonensis</name>
    <dbReference type="NCBI Taxonomy" id="58919"/>
    <lineage>
        <taxon>Eukaryota</taxon>
        <taxon>Fungi</taxon>
        <taxon>Dikarya</taxon>
        <taxon>Basidiomycota</taxon>
        <taxon>Ustilaginomycotina</taxon>
        <taxon>Exobasidiomycetes</taxon>
        <taxon>Entylomatales</taxon>
        <taxon>Entylomatales incertae sedis</taxon>
        <taxon>Tilletiopsis</taxon>
    </lineage>
</organism>